<sequence>PRCAPFPPLSTLELSRFASLPVPRSPARSSLGCGRGRQAMQLDDSDGALGSWARFCALSGELVGGAGDLSVGPRLAPVVADLCARGLATLV</sequence>
<reference evidence="2" key="2">
    <citation type="journal article" date="2017" name="Nat. Plants">
        <title>The Aegilops tauschii genome reveals multiple impacts of transposons.</title>
        <authorList>
            <person name="Zhao G."/>
            <person name="Zou C."/>
            <person name="Li K."/>
            <person name="Wang K."/>
            <person name="Li T."/>
            <person name="Gao L."/>
            <person name="Zhang X."/>
            <person name="Wang H."/>
            <person name="Yang Z."/>
            <person name="Liu X."/>
            <person name="Jiang W."/>
            <person name="Mao L."/>
            <person name="Kong X."/>
            <person name="Jiao Y."/>
            <person name="Jia J."/>
        </authorList>
    </citation>
    <scope>NUCLEOTIDE SEQUENCE [LARGE SCALE GENOMIC DNA]</scope>
    <source>
        <strain evidence="2">cv. AL8/78</strain>
    </source>
</reference>
<keyword evidence="2" id="KW-1185">Reference proteome</keyword>
<dbReference type="Proteomes" id="UP000015105">
    <property type="component" value="Chromosome 2D"/>
</dbReference>
<proteinExistence type="predicted"/>
<protein>
    <submittedName>
        <fullName evidence="1">Uncharacterized protein</fullName>
    </submittedName>
</protein>
<reference evidence="1" key="5">
    <citation type="journal article" date="2021" name="G3 (Bethesda)">
        <title>Aegilops tauschii genome assembly Aet v5.0 features greater sequence contiguity and improved annotation.</title>
        <authorList>
            <person name="Wang L."/>
            <person name="Zhu T."/>
            <person name="Rodriguez J.C."/>
            <person name="Deal K.R."/>
            <person name="Dubcovsky J."/>
            <person name="McGuire P.E."/>
            <person name="Lux T."/>
            <person name="Spannagl M."/>
            <person name="Mayer K.F.X."/>
            <person name="Baldrich P."/>
            <person name="Meyers B.C."/>
            <person name="Huo N."/>
            <person name="Gu Y.Q."/>
            <person name="Zhou H."/>
            <person name="Devos K.M."/>
            <person name="Bennetzen J.L."/>
            <person name="Unver T."/>
            <person name="Budak H."/>
            <person name="Gulick P.J."/>
            <person name="Galiba G."/>
            <person name="Kalapos B."/>
            <person name="Nelson D.R."/>
            <person name="Li P."/>
            <person name="You F.M."/>
            <person name="Luo M.C."/>
            <person name="Dvorak J."/>
        </authorList>
    </citation>
    <scope>NUCLEOTIDE SEQUENCE [LARGE SCALE GENOMIC DNA]</scope>
    <source>
        <strain evidence="1">cv. AL8/78</strain>
    </source>
</reference>
<evidence type="ECO:0000313" key="2">
    <source>
        <dbReference type="Proteomes" id="UP000015105"/>
    </source>
</evidence>
<evidence type="ECO:0000313" key="1">
    <source>
        <dbReference type="EnsemblPlants" id="AET2Gv20771500.39"/>
    </source>
</evidence>
<dbReference type="AlphaFoldDB" id="A0A453C8F6"/>
<organism evidence="1 2">
    <name type="scientific">Aegilops tauschii subsp. strangulata</name>
    <name type="common">Goatgrass</name>
    <dbReference type="NCBI Taxonomy" id="200361"/>
    <lineage>
        <taxon>Eukaryota</taxon>
        <taxon>Viridiplantae</taxon>
        <taxon>Streptophyta</taxon>
        <taxon>Embryophyta</taxon>
        <taxon>Tracheophyta</taxon>
        <taxon>Spermatophyta</taxon>
        <taxon>Magnoliopsida</taxon>
        <taxon>Liliopsida</taxon>
        <taxon>Poales</taxon>
        <taxon>Poaceae</taxon>
        <taxon>BOP clade</taxon>
        <taxon>Pooideae</taxon>
        <taxon>Triticodae</taxon>
        <taxon>Triticeae</taxon>
        <taxon>Triticinae</taxon>
        <taxon>Aegilops</taxon>
    </lineage>
</organism>
<reference evidence="2" key="1">
    <citation type="journal article" date="2014" name="Science">
        <title>Ancient hybridizations among the ancestral genomes of bread wheat.</title>
        <authorList>
            <consortium name="International Wheat Genome Sequencing Consortium,"/>
            <person name="Marcussen T."/>
            <person name="Sandve S.R."/>
            <person name="Heier L."/>
            <person name="Spannagl M."/>
            <person name="Pfeifer M."/>
            <person name="Jakobsen K.S."/>
            <person name="Wulff B.B."/>
            <person name="Steuernagel B."/>
            <person name="Mayer K.F."/>
            <person name="Olsen O.A."/>
        </authorList>
    </citation>
    <scope>NUCLEOTIDE SEQUENCE [LARGE SCALE GENOMIC DNA]</scope>
    <source>
        <strain evidence="2">cv. AL8/78</strain>
    </source>
</reference>
<name>A0A453C8F6_AEGTS</name>
<reference evidence="1" key="3">
    <citation type="journal article" date="2017" name="Nature">
        <title>Genome sequence of the progenitor of the wheat D genome Aegilops tauschii.</title>
        <authorList>
            <person name="Luo M.C."/>
            <person name="Gu Y.Q."/>
            <person name="Puiu D."/>
            <person name="Wang H."/>
            <person name="Twardziok S.O."/>
            <person name="Deal K.R."/>
            <person name="Huo N."/>
            <person name="Zhu T."/>
            <person name="Wang L."/>
            <person name="Wang Y."/>
            <person name="McGuire P.E."/>
            <person name="Liu S."/>
            <person name="Long H."/>
            <person name="Ramasamy R.K."/>
            <person name="Rodriguez J.C."/>
            <person name="Van S.L."/>
            <person name="Yuan L."/>
            <person name="Wang Z."/>
            <person name="Xia Z."/>
            <person name="Xiao L."/>
            <person name="Anderson O.D."/>
            <person name="Ouyang S."/>
            <person name="Liang Y."/>
            <person name="Zimin A.V."/>
            <person name="Pertea G."/>
            <person name="Qi P."/>
            <person name="Bennetzen J.L."/>
            <person name="Dai X."/>
            <person name="Dawson M.W."/>
            <person name="Muller H.G."/>
            <person name="Kugler K."/>
            <person name="Rivarola-Duarte L."/>
            <person name="Spannagl M."/>
            <person name="Mayer K.F.X."/>
            <person name="Lu F.H."/>
            <person name="Bevan M.W."/>
            <person name="Leroy P."/>
            <person name="Li P."/>
            <person name="You F.M."/>
            <person name="Sun Q."/>
            <person name="Liu Z."/>
            <person name="Lyons E."/>
            <person name="Wicker T."/>
            <person name="Salzberg S.L."/>
            <person name="Devos K.M."/>
            <person name="Dvorak J."/>
        </authorList>
    </citation>
    <scope>NUCLEOTIDE SEQUENCE [LARGE SCALE GENOMIC DNA]</scope>
    <source>
        <strain evidence="1">cv. AL8/78</strain>
    </source>
</reference>
<reference evidence="1" key="4">
    <citation type="submission" date="2019-03" db="UniProtKB">
        <authorList>
            <consortium name="EnsemblPlants"/>
        </authorList>
    </citation>
    <scope>IDENTIFICATION</scope>
</reference>
<dbReference type="Gramene" id="AET2Gv20771500.39">
    <property type="protein sequence ID" value="AET2Gv20771500.39"/>
    <property type="gene ID" value="AET2Gv20771500"/>
</dbReference>
<accession>A0A453C8F6</accession>
<dbReference type="EnsemblPlants" id="AET2Gv20771500.39">
    <property type="protein sequence ID" value="AET2Gv20771500.39"/>
    <property type="gene ID" value="AET2Gv20771500"/>
</dbReference>